<comment type="cofactor">
    <cofactor evidence="1">
        <name>Mg(2+)</name>
        <dbReference type="ChEBI" id="CHEBI:18420"/>
    </cofactor>
</comment>
<sequence length="399" mass="43329">MGLAENEVAVSCNRRTQRIPAVESAAMIPIDPATLFLVNAISLLMFAVVYLVAWWRGSDRPYWLNLAMSEIVFAIAFVMFARLIDGDSHVLLVPNVLLVAALGLRWRALHGFFGYRARAIWTLAAALLVSGALLAADHCGKGLAFGAVNIVLILQMLAIMSTLWRATPRLPSRWGLIVAYLIMLLSSVLRVGEGWLLHPGMTSLLPLDGLLAVHLGAAAIHIVASGAFSLSLAYERGIADLRRMASRDALTELLNRRGLQEALSNAPIKGCGLAIDIDDFKQINDRHGHPAGDQVIMHCAGIIHRWTREQDLVARIGGEEFFVWLPGSSQEQGRQVAEQIRLAIESRSVNAGGLWISYTASIGVRHGGSGPSSFSQLMVEADRALYRAKAAGRNCVRSG</sequence>
<protein>
    <recommendedName>
        <fullName evidence="2">diguanylate cyclase</fullName>
        <ecNumber evidence="2">2.7.7.65</ecNumber>
    </recommendedName>
</protein>
<keyword evidence="4" id="KW-0812">Transmembrane</keyword>
<dbReference type="Proteomes" id="UP000005234">
    <property type="component" value="Chromosome"/>
</dbReference>
<evidence type="ECO:0000259" key="5">
    <source>
        <dbReference type="PROSITE" id="PS50887"/>
    </source>
</evidence>
<dbReference type="Pfam" id="PF00990">
    <property type="entry name" value="GGDEF"/>
    <property type="match status" value="1"/>
</dbReference>
<evidence type="ECO:0000313" key="7">
    <source>
        <dbReference type="Proteomes" id="UP000005234"/>
    </source>
</evidence>
<dbReference type="InterPro" id="IPR000160">
    <property type="entry name" value="GGDEF_dom"/>
</dbReference>
<evidence type="ECO:0000256" key="4">
    <source>
        <dbReference type="SAM" id="Phobius"/>
    </source>
</evidence>
<dbReference type="InterPro" id="IPR029787">
    <property type="entry name" value="Nucleotide_cyclase"/>
</dbReference>
<dbReference type="EMBL" id="CP003350">
    <property type="protein sequence ID" value="AFC86137.1"/>
    <property type="molecule type" value="Genomic_DNA"/>
</dbReference>
<feature type="transmembrane region" description="Helical" evidence="4">
    <location>
        <begin position="174"/>
        <end position="191"/>
    </location>
</feature>
<dbReference type="HOGENOM" id="CLU_000445_11_1_6"/>
<feature type="transmembrane region" description="Helical" evidence="4">
    <location>
        <begin position="211"/>
        <end position="234"/>
    </location>
</feature>
<dbReference type="CDD" id="cd01949">
    <property type="entry name" value="GGDEF"/>
    <property type="match status" value="1"/>
</dbReference>
<dbReference type="Gene3D" id="3.30.70.270">
    <property type="match status" value="1"/>
</dbReference>
<dbReference type="PANTHER" id="PTHR45138">
    <property type="entry name" value="REGULATORY COMPONENTS OF SENSORY TRANSDUCTION SYSTEM"/>
    <property type="match status" value="1"/>
</dbReference>
<dbReference type="InterPro" id="IPR043128">
    <property type="entry name" value="Rev_trsase/Diguanyl_cyclase"/>
</dbReference>
<dbReference type="EC" id="2.7.7.65" evidence="2"/>
<dbReference type="SUPFAM" id="SSF55073">
    <property type="entry name" value="Nucleotide cyclase"/>
    <property type="match status" value="1"/>
</dbReference>
<accession>H8KYR6</accession>
<proteinExistence type="predicted"/>
<dbReference type="InterPro" id="IPR050469">
    <property type="entry name" value="Diguanylate_Cyclase"/>
</dbReference>
<feature type="transmembrane region" description="Helical" evidence="4">
    <location>
        <begin position="62"/>
        <end position="84"/>
    </location>
</feature>
<feature type="transmembrane region" description="Helical" evidence="4">
    <location>
        <begin position="33"/>
        <end position="55"/>
    </location>
</feature>
<feature type="domain" description="GGDEF" evidence="5">
    <location>
        <begin position="268"/>
        <end position="399"/>
    </location>
</feature>
<dbReference type="GO" id="GO:0043709">
    <property type="term" value="P:cell adhesion involved in single-species biofilm formation"/>
    <property type="evidence" value="ECO:0007669"/>
    <property type="project" value="TreeGrafter"/>
</dbReference>
<dbReference type="eggNOG" id="COG3706">
    <property type="taxonomic scope" value="Bacteria"/>
</dbReference>
<dbReference type="PANTHER" id="PTHR45138:SF9">
    <property type="entry name" value="DIGUANYLATE CYCLASE DGCM-RELATED"/>
    <property type="match status" value="1"/>
</dbReference>
<evidence type="ECO:0000256" key="3">
    <source>
        <dbReference type="ARBA" id="ARBA00034247"/>
    </source>
</evidence>
<gene>
    <name evidence="6" type="ordered locus">Fraau_1728</name>
</gene>
<dbReference type="FunFam" id="3.30.70.270:FF:000001">
    <property type="entry name" value="Diguanylate cyclase domain protein"/>
    <property type="match status" value="1"/>
</dbReference>
<reference evidence="6" key="1">
    <citation type="submission" date="2012-02" db="EMBL/GenBank/DDBJ databases">
        <title>The complete genome of Frateuria aurantia DSM 6220.</title>
        <authorList>
            <consortium name="US DOE Joint Genome Institute (JGI-PGF)"/>
            <person name="Lucas S."/>
            <person name="Copeland A."/>
            <person name="Lapidus A."/>
            <person name="Glavina del Rio T."/>
            <person name="Dalin E."/>
            <person name="Tice H."/>
            <person name="Bruce D."/>
            <person name="Goodwin L."/>
            <person name="Pitluck S."/>
            <person name="Peters L."/>
            <person name="Ovchinnikova G."/>
            <person name="Teshima H."/>
            <person name="Kyrpides N."/>
            <person name="Mavromatis K."/>
            <person name="Ivanova N."/>
            <person name="Brettin T."/>
            <person name="Detter J.C."/>
            <person name="Han C."/>
            <person name="Larimer F."/>
            <person name="Land M."/>
            <person name="Hauser L."/>
            <person name="Markowitz V."/>
            <person name="Cheng J.-F."/>
            <person name="Hugenholtz P."/>
            <person name="Woyke T."/>
            <person name="Wu D."/>
            <person name="Brambilla E."/>
            <person name="Klenk H.-P."/>
            <person name="Eisen J.A."/>
        </authorList>
    </citation>
    <scope>NUCLEOTIDE SEQUENCE</scope>
    <source>
        <strain evidence="6">DSM 6220</strain>
    </source>
</reference>
<keyword evidence="4" id="KW-0472">Membrane</keyword>
<dbReference type="NCBIfam" id="TIGR00254">
    <property type="entry name" value="GGDEF"/>
    <property type="match status" value="1"/>
</dbReference>
<name>H8KYR6_FRAAD</name>
<dbReference type="PROSITE" id="PS50887">
    <property type="entry name" value="GGDEF"/>
    <property type="match status" value="1"/>
</dbReference>
<dbReference type="GO" id="GO:1902201">
    <property type="term" value="P:negative regulation of bacterial-type flagellum-dependent cell motility"/>
    <property type="evidence" value="ECO:0007669"/>
    <property type="project" value="TreeGrafter"/>
</dbReference>
<organism evidence="6 7">
    <name type="scientific">Frateuria aurantia (strain ATCC 33424 / DSM 6220 / KCTC 2777 / LMG 1558 / NBRC 3245 / NCIMB 13370)</name>
    <name type="common">Acetobacter aurantius</name>
    <dbReference type="NCBI Taxonomy" id="767434"/>
    <lineage>
        <taxon>Bacteria</taxon>
        <taxon>Pseudomonadati</taxon>
        <taxon>Pseudomonadota</taxon>
        <taxon>Gammaproteobacteria</taxon>
        <taxon>Lysobacterales</taxon>
        <taxon>Rhodanobacteraceae</taxon>
        <taxon>Frateuria</taxon>
    </lineage>
</organism>
<dbReference type="GO" id="GO:0005886">
    <property type="term" value="C:plasma membrane"/>
    <property type="evidence" value="ECO:0007669"/>
    <property type="project" value="TreeGrafter"/>
</dbReference>
<evidence type="ECO:0000313" key="6">
    <source>
        <dbReference type="EMBL" id="AFC86137.1"/>
    </source>
</evidence>
<dbReference type="STRING" id="767434.Fraau_1728"/>
<keyword evidence="7" id="KW-1185">Reference proteome</keyword>
<feature type="transmembrane region" description="Helical" evidence="4">
    <location>
        <begin position="90"/>
        <end position="107"/>
    </location>
</feature>
<feature type="transmembrane region" description="Helical" evidence="4">
    <location>
        <begin position="142"/>
        <end position="162"/>
    </location>
</feature>
<keyword evidence="4" id="KW-1133">Transmembrane helix</keyword>
<evidence type="ECO:0000256" key="2">
    <source>
        <dbReference type="ARBA" id="ARBA00012528"/>
    </source>
</evidence>
<evidence type="ECO:0000256" key="1">
    <source>
        <dbReference type="ARBA" id="ARBA00001946"/>
    </source>
</evidence>
<dbReference type="KEGG" id="fau:Fraau_1728"/>
<dbReference type="SMART" id="SM00267">
    <property type="entry name" value="GGDEF"/>
    <property type="match status" value="1"/>
</dbReference>
<comment type="catalytic activity">
    <reaction evidence="3">
        <text>2 GTP = 3',3'-c-di-GMP + 2 diphosphate</text>
        <dbReference type="Rhea" id="RHEA:24898"/>
        <dbReference type="ChEBI" id="CHEBI:33019"/>
        <dbReference type="ChEBI" id="CHEBI:37565"/>
        <dbReference type="ChEBI" id="CHEBI:58805"/>
        <dbReference type="EC" id="2.7.7.65"/>
    </reaction>
</comment>
<feature type="transmembrane region" description="Helical" evidence="4">
    <location>
        <begin position="119"/>
        <end position="136"/>
    </location>
</feature>
<dbReference type="GO" id="GO:0052621">
    <property type="term" value="F:diguanylate cyclase activity"/>
    <property type="evidence" value="ECO:0007669"/>
    <property type="project" value="UniProtKB-EC"/>
</dbReference>
<dbReference type="AlphaFoldDB" id="H8KYR6"/>